<dbReference type="OrthoDB" id="409642at2759"/>
<evidence type="ECO:0000313" key="2">
    <source>
        <dbReference type="Proteomes" id="UP001152795"/>
    </source>
</evidence>
<keyword evidence="2" id="KW-1185">Reference proteome</keyword>
<organism evidence="1 2">
    <name type="scientific">Paramuricea clavata</name>
    <name type="common">Red gorgonian</name>
    <name type="synonym">Violescent sea-whip</name>
    <dbReference type="NCBI Taxonomy" id="317549"/>
    <lineage>
        <taxon>Eukaryota</taxon>
        <taxon>Metazoa</taxon>
        <taxon>Cnidaria</taxon>
        <taxon>Anthozoa</taxon>
        <taxon>Octocorallia</taxon>
        <taxon>Malacalcyonacea</taxon>
        <taxon>Plexauridae</taxon>
        <taxon>Paramuricea</taxon>
    </lineage>
</organism>
<dbReference type="AlphaFoldDB" id="A0A6S7ILW0"/>
<sequence>MTSRTFKPTPAFRKKEEQLRQSIFLETKEKLQNDMQKLFKDTQYCDVVLVSQSNELPVHSFIVEARFPEFYKFIQDQPDSCKINIPEVPFAELEGWVKTLYSEDNINHMFIKEALRLNEEKNGKQPTGEKVSLSGDLLSLFNESSTGDVEFSVGGKTVKAHKAILAARYDYFGAMFSSSWREASQSSIVIPDVSYEIFLATLKFIYGVTQDILSFPASKVFRFADMYGMQDLVDLIVVDLKITKCHLFHKPCEHCIPQVYECLKLCEGLYQTKNFQLQCIQWISKHFQKTLACRQFPRMSDNFQNDVRQEIHKQISSSTVSLTWLKCNTLITSLKNLNTSWSQTVVKFVEEIRDQCLKITGENFPVVSELSTIAVFIKETNNSSSLLEQFLNEILERLTVINCCYILQGLQKLIDRVQAMDESESHYRNPFDSESLQVVQECLKRCEKFIIGRIGPVSQTKAWKDISSSKQQELKSSAFFVDL</sequence>
<reference evidence="1" key="1">
    <citation type="submission" date="2020-04" db="EMBL/GenBank/DDBJ databases">
        <authorList>
            <person name="Alioto T."/>
            <person name="Alioto T."/>
            <person name="Gomez Garrido J."/>
        </authorList>
    </citation>
    <scope>NUCLEOTIDE SEQUENCE</scope>
    <source>
        <strain evidence="1">A484AB</strain>
    </source>
</reference>
<dbReference type="Pfam" id="PF26017">
    <property type="entry name" value="BACK_BTBD8"/>
    <property type="match status" value="1"/>
</dbReference>
<proteinExistence type="predicted"/>
<accession>A0A6S7ILW0</accession>
<name>A0A6S7ILW0_PARCT</name>
<dbReference type="SUPFAM" id="SSF54695">
    <property type="entry name" value="POZ domain"/>
    <property type="match status" value="2"/>
</dbReference>
<dbReference type="InterPro" id="IPR011333">
    <property type="entry name" value="SKP1/BTB/POZ_sf"/>
</dbReference>
<dbReference type="InterPro" id="IPR043225">
    <property type="entry name" value="BACK_BTBD8"/>
</dbReference>
<comment type="caution">
    <text evidence="1">The sequence shown here is derived from an EMBL/GenBank/DDBJ whole genome shotgun (WGS) entry which is preliminary data.</text>
</comment>
<dbReference type="Gene3D" id="3.30.710.10">
    <property type="entry name" value="Potassium Channel Kv1.1, Chain A"/>
    <property type="match status" value="2"/>
</dbReference>
<protein>
    <submittedName>
        <fullName evidence="1">BTB POZ domain-containing 8</fullName>
    </submittedName>
</protein>
<dbReference type="SMART" id="SM00225">
    <property type="entry name" value="BTB"/>
    <property type="match status" value="1"/>
</dbReference>
<dbReference type="EMBL" id="CACRXK020010793">
    <property type="protein sequence ID" value="CAB4020124.1"/>
    <property type="molecule type" value="Genomic_DNA"/>
</dbReference>
<dbReference type="Proteomes" id="UP001152795">
    <property type="component" value="Unassembled WGS sequence"/>
</dbReference>
<evidence type="ECO:0000313" key="1">
    <source>
        <dbReference type="EMBL" id="CAB4020124.1"/>
    </source>
</evidence>
<dbReference type="InterPro" id="IPR000210">
    <property type="entry name" value="BTB/POZ_dom"/>
</dbReference>
<dbReference type="PANTHER" id="PTHR22427">
    <property type="entry name" value="GH15728P"/>
    <property type="match status" value="1"/>
</dbReference>
<dbReference type="PROSITE" id="PS50097">
    <property type="entry name" value="BTB"/>
    <property type="match status" value="2"/>
</dbReference>
<dbReference type="Pfam" id="PF00651">
    <property type="entry name" value="BTB"/>
    <property type="match status" value="2"/>
</dbReference>
<dbReference type="PANTHER" id="PTHR22427:SF7">
    <property type="entry name" value="GH15728P"/>
    <property type="match status" value="1"/>
</dbReference>
<gene>
    <name evidence="1" type="ORF">PACLA_8A082993</name>
</gene>